<evidence type="ECO:0000313" key="2">
    <source>
        <dbReference type="Proteomes" id="UP000223204"/>
    </source>
</evidence>
<proteinExistence type="predicted"/>
<evidence type="ECO:0000313" key="1">
    <source>
        <dbReference type="EMBL" id="AQN31804.1"/>
    </source>
</evidence>
<accession>A0A1Q1PUN2</accession>
<organism evidence="1 2">
    <name type="scientific">Escherichia phage G_AB-2017</name>
    <dbReference type="NCBI Taxonomy" id="1933113"/>
    <lineage>
        <taxon>Viruses</taxon>
        <taxon>Duplodnaviria</taxon>
        <taxon>Heunggongvirae</taxon>
        <taxon>Uroviricota</taxon>
        <taxon>Caudoviricetes</taxon>
        <taxon>Sarkviridae</taxon>
        <taxon>Guernseyvirinae</taxon>
        <taxon>Kagunavirus</taxon>
        <taxon>Kagunavirus GAB2017</taxon>
    </lineage>
</organism>
<dbReference type="EMBL" id="KY295895">
    <property type="protein sequence ID" value="AQN31804.1"/>
    <property type="molecule type" value="Genomic_DNA"/>
</dbReference>
<gene>
    <name evidence="1" type="ORF">G_47</name>
</gene>
<keyword evidence="2" id="KW-1185">Reference proteome</keyword>
<sequence length="62" mass="6963">MGELIYDVYVDGVITETTSNKDYAIKRYVYYAAVVGRMVEVREQTASNHDARADDSEGGCHE</sequence>
<reference evidence="1 2" key="1">
    <citation type="submission" date="2016-11" db="EMBL/GenBank/DDBJ databases">
        <title>Biological and genomic characterization of a historic collection of therapeutic Escherichia coli bacteriophage.</title>
        <authorList>
            <person name="Baig A."/>
            <person name="Colom J."/>
            <person name="Atterbury R."/>
            <person name="Barrow P."/>
        </authorList>
    </citation>
    <scope>NUCLEOTIDE SEQUENCE [LARGE SCALE GENOMIC DNA]</scope>
</reference>
<protein>
    <submittedName>
        <fullName evidence="1">Uncharacterized protein</fullName>
    </submittedName>
</protein>
<name>A0A1Q1PUN2_9CAUD</name>
<dbReference type="Proteomes" id="UP000223204">
    <property type="component" value="Segment"/>
</dbReference>